<dbReference type="InterPro" id="IPR006059">
    <property type="entry name" value="SBP"/>
</dbReference>
<reference evidence="6" key="1">
    <citation type="journal article" date="2019" name="Int. J. Syst. Evol. Microbiol.">
        <title>The Global Catalogue of Microorganisms (GCM) 10K type strain sequencing project: providing services to taxonomists for standard genome sequencing and annotation.</title>
        <authorList>
            <consortium name="The Broad Institute Genomics Platform"/>
            <consortium name="The Broad Institute Genome Sequencing Center for Infectious Disease"/>
            <person name="Wu L."/>
            <person name="Ma J."/>
        </authorList>
    </citation>
    <scope>NUCLEOTIDE SEQUENCE [LARGE SCALE GENOMIC DNA]</scope>
    <source>
        <strain evidence="6">CGMCC 4.7645</strain>
    </source>
</reference>
<accession>A0ABW5FWH0</accession>
<keyword evidence="4" id="KW-0812">Transmembrane</keyword>
<dbReference type="Pfam" id="PF13416">
    <property type="entry name" value="SBP_bac_8"/>
    <property type="match status" value="1"/>
</dbReference>
<dbReference type="PANTHER" id="PTHR30061:SF50">
    <property type="entry name" value="MALTOSE_MALTODEXTRIN-BINDING PERIPLASMIC PROTEIN"/>
    <property type="match status" value="1"/>
</dbReference>
<proteinExistence type="inferred from homology"/>
<dbReference type="EMBL" id="JBHUKR010000011">
    <property type="protein sequence ID" value="MFD2419355.1"/>
    <property type="molecule type" value="Genomic_DNA"/>
</dbReference>
<keyword evidence="3" id="KW-0732">Signal</keyword>
<evidence type="ECO:0000313" key="6">
    <source>
        <dbReference type="Proteomes" id="UP001597417"/>
    </source>
</evidence>
<evidence type="ECO:0000256" key="3">
    <source>
        <dbReference type="ARBA" id="ARBA00022729"/>
    </source>
</evidence>
<keyword evidence="6" id="KW-1185">Reference proteome</keyword>
<dbReference type="Proteomes" id="UP001597417">
    <property type="component" value="Unassembled WGS sequence"/>
</dbReference>
<evidence type="ECO:0000313" key="5">
    <source>
        <dbReference type="EMBL" id="MFD2419355.1"/>
    </source>
</evidence>
<keyword evidence="2" id="KW-0813">Transport</keyword>
<keyword evidence="4" id="KW-0472">Membrane</keyword>
<protein>
    <submittedName>
        <fullName evidence="5">Extracellular solute-binding protein</fullName>
    </submittedName>
</protein>
<evidence type="ECO:0000256" key="4">
    <source>
        <dbReference type="SAM" id="Phobius"/>
    </source>
</evidence>
<dbReference type="Gene3D" id="3.40.190.10">
    <property type="entry name" value="Periplasmic binding protein-like II"/>
    <property type="match status" value="2"/>
</dbReference>
<sequence length="562" mass="61092">MQSSVLAGLGSPIAAIGTTASTIVTICAAVTGVTVLVRGVASRSRRDIARKLKICWQVGPDVEQTGALAYNESKESFEEVVLTVTCGLRGREVRRDIGLLRSGQDYLWAGPLVHDAIAAKRSDRPVVVEAGETHITKPHGVQATFRNGKAFWFRDEEQTGRVDELVIWAEKTRAVTLKRYFGRRSAFKRAYPVSVTVRAFERTEALEQAFTTLAATGDPSPEHGIPDIVVGPHDWIGRVAREESVVEPPISRSWTRRIAPAALDALSRNDRLYAIPYVFDSVALIRNDTLAGTGPMPRTLVEAVEAGTEVMRGKDITGGMPVALQVGAPDANGNAGDPYHMWPLFSSLGGSFFGYQDSGRFDDISDWRDRFVEAFTRLAEFGGDGVLPPALGRTEALELFLGGRAPFFICSSRGLAAIRARGMKVTVAAVPAAGHHAARSMVSAYGFYIYEGGLNIPAARDLVSSYVAQPKAGLDLNRIQPLVPVQQDAMSRVAERDAALAPYVDQCRTGLVMPSWPEMREAWKLIGRTEYRVLAGDGDPRQLAEEAATQGWELLREARGAD</sequence>
<dbReference type="PANTHER" id="PTHR30061">
    <property type="entry name" value="MALTOSE-BINDING PERIPLASMIC PROTEIN"/>
    <property type="match status" value="1"/>
</dbReference>
<evidence type="ECO:0000256" key="1">
    <source>
        <dbReference type="ARBA" id="ARBA00008520"/>
    </source>
</evidence>
<dbReference type="SUPFAM" id="SSF53850">
    <property type="entry name" value="Periplasmic binding protein-like II"/>
    <property type="match status" value="1"/>
</dbReference>
<organism evidence="5 6">
    <name type="scientific">Amycolatopsis pigmentata</name>
    <dbReference type="NCBI Taxonomy" id="450801"/>
    <lineage>
        <taxon>Bacteria</taxon>
        <taxon>Bacillati</taxon>
        <taxon>Actinomycetota</taxon>
        <taxon>Actinomycetes</taxon>
        <taxon>Pseudonocardiales</taxon>
        <taxon>Pseudonocardiaceae</taxon>
        <taxon>Amycolatopsis</taxon>
    </lineage>
</organism>
<dbReference type="RefSeq" id="WP_378267352.1">
    <property type="nucleotide sequence ID" value="NZ_JBHUKR010000011.1"/>
</dbReference>
<feature type="transmembrane region" description="Helical" evidence="4">
    <location>
        <begin position="12"/>
        <end position="37"/>
    </location>
</feature>
<name>A0ABW5FWH0_9PSEU</name>
<evidence type="ECO:0000256" key="2">
    <source>
        <dbReference type="ARBA" id="ARBA00022448"/>
    </source>
</evidence>
<gene>
    <name evidence="5" type="ORF">ACFSXZ_23770</name>
</gene>
<comment type="similarity">
    <text evidence="1">Belongs to the bacterial solute-binding protein 1 family.</text>
</comment>
<keyword evidence="4" id="KW-1133">Transmembrane helix</keyword>
<comment type="caution">
    <text evidence="5">The sequence shown here is derived from an EMBL/GenBank/DDBJ whole genome shotgun (WGS) entry which is preliminary data.</text>
</comment>